<sequence length="261" mass="29826">MKVLWSRLAKRWLILAIIIALIISFLQFVTLTKIPIEDSPYTRWLSIDSFNFAPIVFFILLPIFSSLPASIMLKEDYDSGLLYKWKLQKSIKQVLFDYIKIAFITGFIVTALALSANLFSWFMILPNIKPDNLLNKNILVINFNTLFVSLYYTHPFIHAILSIIFAAFWSGLFAVFVTVTSLWVKNKFAAACSGLVLQIVLLLFNNLFKLPNLVSYAPADFLHETAPTTNISLSVTMIVTLLLMIYCGVMFYIDQKKLINL</sequence>
<feature type="transmembrane region" description="Helical" evidence="1">
    <location>
        <begin position="156"/>
        <end position="176"/>
    </location>
</feature>
<organism evidence="2 3">
    <name type="scientific">Lactobacillus bombicola</name>
    <dbReference type="NCBI Taxonomy" id="1505723"/>
    <lineage>
        <taxon>Bacteria</taxon>
        <taxon>Bacillati</taxon>
        <taxon>Bacillota</taxon>
        <taxon>Bacilli</taxon>
        <taxon>Lactobacillales</taxon>
        <taxon>Lactobacillaceae</taxon>
        <taxon>Lactobacillus</taxon>
    </lineage>
</organism>
<keyword evidence="1" id="KW-0472">Membrane</keyword>
<proteinExistence type="predicted"/>
<feature type="transmembrane region" description="Helical" evidence="1">
    <location>
        <begin position="94"/>
        <end position="124"/>
    </location>
</feature>
<accession>A0A396SPC0</accession>
<dbReference type="RefSeq" id="WP_118898073.1">
    <property type="nucleotide sequence ID" value="NZ_QOCV01000008.1"/>
</dbReference>
<gene>
    <name evidence="2" type="ORF">DS835_05725</name>
</gene>
<keyword evidence="1" id="KW-1133">Transmembrane helix</keyword>
<reference evidence="2 3" key="1">
    <citation type="submission" date="2018-07" db="EMBL/GenBank/DDBJ databases">
        <title>Genome sequences of six Lactobacillus spp. isolated from bumble bee guts.</title>
        <authorList>
            <person name="Motta E.V.S."/>
            <person name="Moran N.A."/>
        </authorList>
    </citation>
    <scope>NUCLEOTIDE SEQUENCE [LARGE SCALE GENOMIC DNA]</scope>
    <source>
        <strain evidence="2 3">OCC3</strain>
    </source>
</reference>
<dbReference type="Proteomes" id="UP000265862">
    <property type="component" value="Unassembled WGS sequence"/>
</dbReference>
<feature type="transmembrane region" description="Helical" evidence="1">
    <location>
        <begin position="188"/>
        <end position="208"/>
    </location>
</feature>
<evidence type="ECO:0000313" key="2">
    <source>
        <dbReference type="EMBL" id="RHW54005.1"/>
    </source>
</evidence>
<feature type="transmembrane region" description="Helical" evidence="1">
    <location>
        <begin position="52"/>
        <end position="73"/>
    </location>
</feature>
<name>A0A396SPC0_9LACO</name>
<feature type="transmembrane region" description="Helical" evidence="1">
    <location>
        <begin position="12"/>
        <end position="32"/>
    </location>
</feature>
<evidence type="ECO:0000313" key="3">
    <source>
        <dbReference type="Proteomes" id="UP000265862"/>
    </source>
</evidence>
<protein>
    <submittedName>
        <fullName evidence="2">Uncharacterized protein</fullName>
    </submittedName>
</protein>
<evidence type="ECO:0000256" key="1">
    <source>
        <dbReference type="SAM" id="Phobius"/>
    </source>
</evidence>
<dbReference type="EMBL" id="QOCV01000008">
    <property type="protein sequence ID" value="RHW54005.1"/>
    <property type="molecule type" value="Genomic_DNA"/>
</dbReference>
<dbReference type="AlphaFoldDB" id="A0A396SPC0"/>
<comment type="caution">
    <text evidence="2">The sequence shown here is derived from an EMBL/GenBank/DDBJ whole genome shotgun (WGS) entry which is preliminary data.</text>
</comment>
<keyword evidence="1" id="KW-0812">Transmembrane</keyword>
<feature type="transmembrane region" description="Helical" evidence="1">
    <location>
        <begin position="231"/>
        <end position="253"/>
    </location>
</feature>